<dbReference type="EMBL" id="JAKLTR010000020">
    <property type="protein sequence ID" value="MCG2617381.1"/>
    <property type="molecule type" value="Genomic_DNA"/>
</dbReference>
<dbReference type="PANTHER" id="PTHR33452">
    <property type="entry name" value="OXIDOREDUCTASE CATD-RELATED"/>
    <property type="match status" value="1"/>
</dbReference>
<comment type="caution">
    <text evidence="8">The sequence shown here is derived from an EMBL/GenBank/DDBJ whole genome shotgun (WGS) entry which is preliminary data.</text>
</comment>
<feature type="transmembrane region" description="Helical" evidence="7">
    <location>
        <begin position="51"/>
        <end position="74"/>
    </location>
</feature>
<comment type="similarity">
    <text evidence="2">Belongs to the DoxX family.</text>
</comment>
<evidence type="ECO:0000256" key="1">
    <source>
        <dbReference type="ARBA" id="ARBA00004651"/>
    </source>
</evidence>
<feature type="transmembrane region" description="Helical" evidence="7">
    <location>
        <begin position="110"/>
        <end position="129"/>
    </location>
</feature>
<evidence type="ECO:0000256" key="4">
    <source>
        <dbReference type="ARBA" id="ARBA00022692"/>
    </source>
</evidence>
<keyword evidence="4 7" id="KW-0812">Transmembrane</keyword>
<name>A0ABS9KYI5_9BACT</name>
<reference evidence="8" key="1">
    <citation type="submission" date="2022-01" db="EMBL/GenBank/DDBJ databases">
        <authorList>
            <person name="Jo J.-H."/>
            <person name="Im W.-T."/>
        </authorList>
    </citation>
    <scope>NUCLEOTIDE SEQUENCE</scope>
    <source>
        <strain evidence="8">NA20</strain>
    </source>
</reference>
<keyword evidence="9" id="KW-1185">Reference proteome</keyword>
<proteinExistence type="inferred from homology"/>
<dbReference type="Proteomes" id="UP001165367">
    <property type="component" value="Unassembled WGS sequence"/>
</dbReference>
<evidence type="ECO:0000313" key="9">
    <source>
        <dbReference type="Proteomes" id="UP001165367"/>
    </source>
</evidence>
<keyword evidence="6 7" id="KW-0472">Membrane</keyword>
<gene>
    <name evidence="8" type="ORF">LZZ85_23995</name>
</gene>
<protein>
    <submittedName>
        <fullName evidence="8">DoxX family protein</fullName>
    </submittedName>
</protein>
<keyword evidence="3" id="KW-1003">Cell membrane</keyword>
<dbReference type="PANTHER" id="PTHR33452:SF1">
    <property type="entry name" value="INNER MEMBRANE PROTEIN YPHA-RELATED"/>
    <property type="match status" value="1"/>
</dbReference>
<sequence>MKKLFSTNYSDGAFNFSLLLLRVAAGAMMIPHGYGKLMKFSKMSAKFSDPFHIGSTLSLSLTIFAEFFCAALIILGLLTRFACIPLIIAMSVAVFIAHKGQIFGDGETAALYLTIFVGILFVGPGRFSVDAMIGK</sequence>
<feature type="transmembrane region" description="Helical" evidence="7">
    <location>
        <begin position="12"/>
        <end position="31"/>
    </location>
</feature>
<dbReference type="InterPro" id="IPR032808">
    <property type="entry name" value="DoxX"/>
</dbReference>
<keyword evidence="5 7" id="KW-1133">Transmembrane helix</keyword>
<evidence type="ECO:0000256" key="3">
    <source>
        <dbReference type="ARBA" id="ARBA00022475"/>
    </source>
</evidence>
<feature type="transmembrane region" description="Helical" evidence="7">
    <location>
        <begin position="81"/>
        <end position="98"/>
    </location>
</feature>
<evidence type="ECO:0000256" key="5">
    <source>
        <dbReference type="ARBA" id="ARBA00022989"/>
    </source>
</evidence>
<evidence type="ECO:0000256" key="7">
    <source>
        <dbReference type="SAM" id="Phobius"/>
    </source>
</evidence>
<dbReference type="RefSeq" id="WP_237876092.1">
    <property type="nucleotide sequence ID" value="NZ_JAKLTR010000020.1"/>
</dbReference>
<evidence type="ECO:0000256" key="2">
    <source>
        <dbReference type="ARBA" id="ARBA00006679"/>
    </source>
</evidence>
<dbReference type="Pfam" id="PF07681">
    <property type="entry name" value="DoxX"/>
    <property type="match status" value="1"/>
</dbReference>
<evidence type="ECO:0000256" key="6">
    <source>
        <dbReference type="ARBA" id="ARBA00023136"/>
    </source>
</evidence>
<comment type="subcellular location">
    <subcellularLocation>
        <location evidence="1">Cell membrane</location>
        <topology evidence="1">Multi-pass membrane protein</topology>
    </subcellularLocation>
</comment>
<organism evidence="8 9">
    <name type="scientific">Terrimonas ginsenosidimutans</name>
    <dbReference type="NCBI Taxonomy" id="2908004"/>
    <lineage>
        <taxon>Bacteria</taxon>
        <taxon>Pseudomonadati</taxon>
        <taxon>Bacteroidota</taxon>
        <taxon>Chitinophagia</taxon>
        <taxon>Chitinophagales</taxon>
        <taxon>Chitinophagaceae</taxon>
        <taxon>Terrimonas</taxon>
    </lineage>
</organism>
<dbReference type="InterPro" id="IPR051907">
    <property type="entry name" value="DoxX-like_oxidoreductase"/>
</dbReference>
<accession>A0ABS9KYI5</accession>
<evidence type="ECO:0000313" key="8">
    <source>
        <dbReference type="EMBL" id="MCG2617381.1"/>
    </source>
</evidence>